<dbReference type="InterPro" id="IPR028978">
    <property type="entry name" value="Chorismate_lyase_/UTRA_dom_sf"/>
</dbReference>
<evidence type="ECO:0000313" key="6">
    <source>
        <dbReference type="EMBL" id="GLY77162.1"/>
    </source>
</evidence>
<accession>A0A9W6RND2</accession>
<sequence>MGTALMTWPRNDRVTEPESRRNDMSVMSTAMVTASYGPGGSQDAHVRRLRDLLRSAILRDGFPAGQLPGEPELMTSYGVTRAVVREALALLRREGLIDRRQGVGTHVVVHAVLARLAEAHGAADPRVDSVFNRRLRPRVLDRSTIPLPAIAAERLGAPPGVPCLRLEYVALLDEEPTALATNYVLFPEAERLLALPFDTDWYALLRDAGIGLGESEFVVGCAPADATNAPLLDVAEGPPLITIEQVIRDATGRAFDLAHIHTRGDRFLFVSRAVREHASGI</sequence>
<feature type="region of interest" description="Disordered" evidence="4">
    <location>
        <begin position="1"/>
        <end position="22"/>
    </location>
</feature>
<dbReference type="Gene3D" id="3.40.1410.10">
    <property type="entry name" value="Chorismate lyase-like"/>
    <property type="match status" value="1"/>
</dbReference>
<feature type="domain" description="HTH gntR-type" evidence="5">
    <location>
        <begin position="43"/>
        <end position="110"/>
    </location>
</feature>
<dbReference type="InterPro" id="IPR000524">
    <property type="entry name" value="Tscrpt_reg_HTH_GntR"/>
</dbReference>
<dbReference type="SUPFAM" id="SSF46785">
    <property type="entry name" value="Winged helix' DNA-binding domain"/>
    <property type="match status" value="1"/>
</dbReference>
<keyword evidence="1" id="KW-0805">Transcription regulation</keyword>
<dbReference type="PRINTS" id="PR00035">
    <property type="entry name" value="HTHGNTR"/>
</dbReference>
<dbReference type="SMART" id="SM00866">
    <property type="entry name" value="UTRA"/>
    <property type="match status" value="1"/>
</dbReference>
<dbReference type="Pfam" id="PF00392">
    <property type="entry name" value="GntR"/>
    <property type="match status" value="1"/>
</dbReference>
<dbReference type="SUPFAM" id="SSF64288">
    <property type="entry name" value="Chorismate lyase-like"/>
    <property type="match status" value="1"/>
</dbReference>
<dbReference type="GO" id="GO:0003700">
    <property type="term" value="F:DNA-binding transcription factor activity"/>
    <property type="evidence" value="ECO:0007669"/>
    <property type="project" value="InterPro"/>
</dbReference>
<dbReference type="SMART" id="SM00345">
    <property type="entry name" value="HTH_GNTR"/>
    <property type="match status" value="1"/>
</dbReference>
<proteinExistence type="predicted"/>
<feature type="compositionally biased region" description="Basic and acidic residues" evidence="4">
    <location>
        <begin position="10"/>
        <end position="22"/>
    </location>
</feature>
<dbReference type="Pfam" id="PF07702">
    <property type="entry name" value="UTRA"/>
    <property type="match status" value="1"/>
</dbReference>
<dbReference type="EMBL" id="BSTJ01000007">
    <property type="protein sequence ID" value="GLY77162.1"/>
    <property type="molecule type" value="Genomic_DNA"/>
</dbReference>
<dbReference type="Gene3D" id="1.10.10.10">
    <property type="entry name" value="Winged helix-like DNA-binding domain superfamily/Winged helix DNA-binding domain"/>
    <property type="match status" value="1"/>
</dbReference>
<dbReference type="PANTHER" id="PTHR44846">
    <property type="entry name" value="MANNOSYL-D-GLYCERATE TRANSPORT/METABOLISM SYSTEM REPRESSOR MNGR-RELATED"/>
    <property type="match status" value="1"/>
</dbReference>
<dbReference type="Proteomes" id="UP001165135">
    <property type="component" value="Unassembled WGS sequence"/>
</dbReference>
<evidence type="ECO:0000313" key="7">
    <source>
        <dbReference type="Proteomes" id="UP001165135"/>
    </source>
</evidence>
<reference evidence="6" key="1">
    <citation type="submission" date="2023-03" db="EMBL/GenBank/DDBJ databases">
        <title>Actinoallomurus iriomotensis NBRC 103681.</title>
        <authorList>
            <person name="Ichikawa N."/>
            <person name="Sato H."/>
            <person name="Tonouchi N."/>
        </authorList>
    </citation>
    <scope>NUCLEOTIDE SEQUENCE</scope>
    <source>
        <strain evidence="6">NBRC 103681</strain>
    </source>
</reference>
<keyword evidence="3" id="KW-0804">Transcription</keyword>
<gene>
    <name evidence="6" type="ORF">Airi01_054290</name>
</gene>
<evidence type="ECO:0000256" key="2">
    <source>
        <dbReference type="ARBA" id="ARBA00023125"/>
    </source>
</evidence>
<protein>
    <submittedName>
        <fullName evidence="6">Transcriptional regulator</fullName>
    </submittedName>
</protein>
<name>A0A9W6RND2_9ACTN</name>
<comment type="caution">
    <text evidence="6">The sequence shown here is derived from an EMBL/GenBank/DDBJ whole genome shotgun (WGS) entry which is preliminary data.</text>
</comment>
<dbReference type="GO" id="GO:0003677">
    <property type="term" value="F:DNA binding"/>
    <property type="evidence" value="ECO:0007669"/>
    <property type="project" value="UniProtKB-KW"/>
</dbReference>
<dbReference type="CDD" id="cd07377">
    <property type="entry name" value="WHTH_GntR"/>
    <property type="match status" value="1"/>
</dbReference>
<evidence type="ECO:0000259" key="5">
    <source>
        <dbReference type="PROSITE" id="PS50949"/>
    </source>
</evidence>
<dbReference type="InterPro" id="IPR050679">
    <property type="entry name" value="Bact_HTH_transcr_reg"/>
</dbReference>
<evidence type="ECO:0000256" key="1">
    <source>
        <dbReference type="ARBA" id="ARBA00023015"/>
    </source>
</evidence>
<dbReference type="PROSITE" id="PS50949">
    <property type="entry name" value="HTH_GNTR"/>
    <property type="match status" value="1"/>
</dbReference>
<evidence type="ECO:0000256" key="3">
    <source>
        <dbReference type="ARBA" id="ARBA00023163"/>
    </source>
</evidence>
<keyword evidence="2" id="KW-0238">DNA-binding</keyword>
<organism evidence="6 7">
    <name type="scientific">Actinoallomurus iriomotensis</name>
    <dbReference type="NCBI Taxonomy" id="478107"/>
    <lineage>
        <taxon>Bacteria</taxon>
        <taxon>Bacillati</taxon>
        <taxon>Actinomycetota</taxon>
        <taxon>Actinomycetes</taxon>
        <taxon>Streptosporangiales</taxon>
        <taxon>Thermomonosporaceae</taxon>
        <taxon>Actinoallomurus</taxon>
    </lineage>
</organism>
<evidence type="ECO:0000256" key="4">
    <source>
        <dbReference type="SAM" id="MobiDB-lite"/>
    </source>
</evidence>
<dbReference type="InterPro" id="IPR011663">
    <property type="entry name" value="UTRA"/>
</dbReference>
<dbReference type="PANTHER" id="PTHR44846:SF17">
    <property type="entry name" value="GNTR-FAMILY TRANSCRIPTIONAL REGULATOR"/>
    <property type="match status" value="1"/>
</dbReference>
<dbReference type="AlphaFoldDB" id="A0A9W6RND2"/>
<dbReference type="InterPro" id="IPR036388">
    <property type="entry name" value="WH-like_DNA-bd_sf"/>
</dbReference>
<dbReference type="GO" id="GO:0045892">
    <property type="term" value="P:negative regulation of DNA-templated transcription"/>
    <property type="evidence" value="ECO:0007669"/>
    <property type="project" value="TreeGrafter"/>
</dbReference>
<dbReference type="InterPro" id="IPR036390">
    <property type="entry name" value="WH_DNA-bd_sf"/>
</dbReference>